<gene>
    <name evidence="1" type="ORF">HMPREF0742_01364</name>
</gene>
<proteinExistence type="predicted"/>
<sequence>MLSKFWGCVTAPGLPAASWGGRVHPARNALIQSSGGHSRTVSQWMRDLHLFRCGGG</sequence>
<accession>U7V355</accession>
<dbReference type="AlphaFoldDB" id="U7V355"/>
<comment type="caution">
    <text evidence="1">The sequence shown here is derived from an EMBL/GenBank/DDBJ whole genome shotgun (WGS) entry which is preliminary data.</text>
</comment>
<reference evidence="1 2" key="1">
    <citation type="submission" date="2013-08" db="EMBL/GenBank/DDBJ databases">
        <authorList>
            <person name="Weinstock G."/>
            <person name="Sodergren E."/>
            <person name="Wylie T."/>
            <person name="Fulton L."/>
            <person name="Fulton R."/>
            <person name="Fronick C."/>
            <person name="O'Laughlin M."/>
            <person name="Godfrey J."/>
            <person name="Miner T."/>
            <person name="Herter B."/>
            <person name="Appelbaum E."/>
            <person name="Cordes M."/>
            <person name="Lek S."/>
            <person name="Wollam A."/>
            <person name="Pepin K.H."/>
            <person name="Palsikar V.B."/>
            <person name="Mitreva M."/>
            <person name="Wilson R.K."/>
        </authorList>
    </citation>
    <scope>NUCLEOTIDE SEQUENCE [LARGE SCALE GENOMIC DNA]</scope>
    <source>
        <strain evidence="1 2">F0184</strain>
    </source>
</reference>
<protein>
    <submittedName>
        <fullName evidence="1">Uncharacterized protein</fullName>
    </submittedName>
</protein>
<dbReference type="HOGENOM" id="CLU_3011534_0_0_11"/>
<name>U7V355_9MICC</name>
<dbReference type="EMBL" id="AXZG01000042">
    <property type="protein sequence ID" value="ERT65995.1"/>
    <property type="molecule type" value="Genomic_DNA"/>
</dbReference>
<organism evidence="1 2">
    <name type="scientific">Rothia aeria F0184</name>
    <dbReference type="NCBI Taxonomy" id="888019"/>
    <lineage>
        <taxon>Bacteria</taxon>
        <taxon>Bacillati</taxon>
        <taxon>Actinomycetota</taxon>
        <taxon>Actinomycetes</taxon>
        <taxon>Micrococcales</taxon>
        <taxon>Micrococcaceae</taxon>
        <taxon>Rothia</taxon>
    </lineage>
</organism>
<dbReference type="Proteomes" id="UP000017174">
    <property type="component" value="Unassembled WGS sequence"/>
</dbReference>
<evidence type="ECO:0000313" key="1">
    <source>
        <dbReference type="EMBL" id="ERT65995.1"/>
    </source>
</evidence>
<evidence type="ECO:0000313" key="2">
    <source>
        <dbReference type="Proteomes" id="UP000017174"/>
    </source>
</evidence>